<evidence type="ECO:0000313" key="2">
    <source>
        <dbReference type="EMBL" id="MCV2877623.1"/>
    </source>
</evidence>
<reference evidence="2 3" key="1">
    <citation type="submission" date="2022-10" db="EMBL/GenBank/DDBJ databases">
        <title>Sinirhodobacter sp. nov., isolated from ocean surface sediments.</title>
        <authorList>
            <person name="He W."/>
            <person name="Wang L."/>
            <person name="Zhang D.-F."/>
        </authorList>
    </citation>
    <scope>NUCLEOTIDE SEQUENCE [LARGE SCALE GENOMIC DNA]</scope>
    <source>
        <strain evidence="2 3">WL0115</strain>
    </source>
</reference>
<sequence>MVDGETTIWGDVMKAVAVNTTAIAALWGAAGGLTSALSISEGGRTVDRIGRAIRQVMIGAMAASGGGVALGAAIYHWLGLPAEALTAIGAGSAASYLTGVFGPAMIEVILTRIRRGRLPIGGGFDD</sequence>
<keyword evidence="1" id="KW-0812">Transmembrane</keyword>
<keyword evidence="1" id="KW-1133">Transmembrane helix</keyword>
<name>A0ABT2ZV47_9RHOB</name>
<proteinExistence type="predicted"/>
<keyword evidence="1" id="KW-0472">Membrane</keyword>
<organism evidence="2 3">
    <name type="scientific">Sedimentimonas flavescens</name>
    <dbReference type="NCBI Taxonomy" id="2851012"/>
    <lineage>
        <taxon>Bacteria</taxon>
        <taxon>Pseudomonadati</taxon>
        <taxon>Pseudomonadota</taxon>
        <taxon>Alphaproteobacteria</taxon>
        <taxon>Rhodobacterales</taxon>
        <taxon>Rhodobacter group</taxon>
        <taxon>Sedimentimonas</taxon>
    </lineage>
</organism>
<gene>
    <name evidence="2" type="ORF">OE699_02055</name>
</gene>
<accession>A0ABT2ZV47</accession>
<feature type="transmembrane region" description="Helical" evidence="1">
    <location>
        <begin position="58"/>
        <end position="78"/>
    </location>
</feature>
<dbReference type="EMBL" id="JAOWKW010000001">
    <property type="protein sequence ID" value="MCV2877623.1"/>
    <property type="molecule type" value="Genomic_DNA"/>
</dbReference>
<dbReference type="Proteomes" id="UP001526166">
    <property type="component" value="Unassembled WGS sequence"/>
</dbReference>
<evidence type="ECO:0000256" key="1">
    <source>
        <dbReference type="SAM" id="Phobius"/>
    </source>
</evidence>
<dbReference type="RefSeq" id="WP_263846908.1">
    <property type="nucleotide sequence ID" value="NZ_JAOWKW010000001.1"/>
</dbReference>
<feature type="transmembrane region" description="Helical" evidence="1">
    <location>
        <begin position="16"/>
        <end position="37"/>
    </location>
</feature>
<evidence type="ECO:0000313" key="3">
    <source>
        <dbReference type="Proteomes" id="UP001526166"/>
    </source>
</evidence>
<feature type="transmembrane region" description="Helical" evidence="1">
    <location>
        <begin position="84"/>
        <end position="110"/>
    </location>
</feature>
<comment type="caution">
    <text evidence="2">The sequence shown here is derived from an EMBL/GenBank/DDBJ whole genome shotgun (WGS) entry which is preliminary data.</text>
</comment>
<evidence type="ECO:0008006" key="4">
    <source>
        <dbReference type="Google" id="ProtNLM"/>
    </source>
</evidence>
<protein>
    <recommendedName>
        <fullName evidence="4">Phage holin</fullName>
    </recommendedName>
</protein>
<keyword evidence="3" id="KW-1185">Reference proteome</keyword>